<evidence type="ECO:0000256" key="7">
    <source>
        <dbReference type="ARBA" id="ARBA00022968"/>
    </source>
</evidence>
<proteinExistence type="inferred from homology"/>
<keyword evidence="9" id="KW-0472">Membrane</keyword>
<dbReference type="PANTHER" id="PTHR19300">
    <property type="entry name" value="BETA-1,4-GALACTOSYLTRANSFERASE"/>
    <property type="match status" value="1"/>
</dbReference>
<dbReference type="GO" id="GO:0033842">
    <property type="term" value="F:N-acetyl-beta-glucosaminyl-derivative 4-beta-N-acetylgalactosaminyltransferase activity"/>
    <property type="evidence" value="ECO:0007669"/>
    <property type="project" value="TreeGrafter"/>
</dbReference>
<comment type="subcellular location">
    <subcellularLocation>
        <location evidence="1">Membrane</location>
        <topology evidence="1">Single-pass type II membrane protein</topology>
    </subcellularLocation>
</comment>
<comment type="pathway">
    <text evidence="2">Protein modification; protein glycosylation.</text>
</comment>
<keyword evidence="5" id="KW-0808">Transferase</keyword>
<dbReference type="UniPathway" id="UPA00378"/>
<dbReference type="GO" id="GO:0008378">
    <property type="term" value="F:galactosyltransferase activity"/>
    <property type="evidence" value="ECO:0007669"/>
    <property type="project" value="TreeGrafter"/>
</dbReference>
<dbReference type="Pfam" id="PF13733">
    <property type="entry name" value="Glyco_transf_7N"/>
    <property type="match status" value="1"/>
</dbReference>
<protein>
    <submittedName>
        <fullName evidence="14">Beta-1,4-galactosyltransferase</fullName>
    </submittedName>
</protein>
<evidence type="ECO:0000259" key="11">
    <source>
        <dbReference type="Pfam" id="PF02709"/>
    </source>
</evidence>
<keyword evidence="8" id="KW-1133">Transmembrane helix</keyword>
<evidence type="ECO:0000259" key="12">
    <source>
        <dbReference type="Pfam" id="PF13733"/>
    </source>
</evidence>
<keyword evidence="13" id="KW-1185">Reference proteome</keyword>
<evidence type="ECO:0000256" key="8">
    <source>
        <dbReference type="ARBA" id="ARBA00022989"/>
    </source>
</evidence>
<organism evidence="13 14">
    <name type="scientific">Parastrongyloides trichosuri</name>
    <name type="common">Possum-specific nematode worm</name>
    <dbReference type="NCBI Taxonomy" id="131310"/>
    <lineage>
        <taxon>Eukaryota</taxon>
        <taxon>Metazoa</taxon>
        <taxon>Ecdysozoa</taxon>
        <taxon>Nematoda</taxon>
        <taxon>Chromadorea</taxon>
        <taxon>Rhabditida</taxon>
        <taxon>Tylenchina</taxon>
        <taxon>Panagrolaimomorpha</taxon>
        <taxon>Strongyloidoidea</taxon>
        <taxon>Strongyloididae</taxon>
        <taxon>Parastrongyloides</taxon>
    </lineage>
</organism>
<dbReference type="SUPFAM" id="SSF53448">
    <property type="entry name" value="Nucleotide-diphospho-sugar transferases"/>
    <property type="match status" value="1"/>
</dbReference>
<dbReference type="Proteomes" id="UP000038045">
    <property type="component" value="Unplaced"/>
</dbReference>
<reference evidence="14" key="1">
    <citation type="submission" date="2017-02" db="UniProtKB">
        <authorList>
            <consortium name="WormBaseParasite"/>
        </authorList>
    </citation>
    <scope>IDENTIFICATION</scope>
</reference>
<keyword evidence="10" id="KW-0325">Glycoprotein</keyword>
<keyword evidence="6" id="KW-0812">Transmembrane</keyword>
<evidence type="ECO:0000256" key="2">
    <source>
        <dbReference type="ARBA" id="ARBA00004922"/>
    </source>
</evidence>
<dbReference type="Pfam" id="PF02709">
    <property type="entry name" value="Glyco_transf_7C"/>
    <property type="match status" value="1"/>
</dbReference>
<dbReference type="InterPro" id="IPR029044">
    <property type="entry name" value="Nucleotide-diphossugar_trans"/>
</dbReference>
<evidence type="ECO:0000313" key="13">
    <source>
        <dbReference type="Proteomes" id="UP000038045"/>
    </source>
</evidence>
<evidence type="ECO:0000313" key="14">
    <source>
        <dbReference type="WBParaSite" id="PTRK_0000759710.1"/>
    </source>
</evidence>
<feature type="domain" description="Galactosyltransferase C-terminal" evidence="11">
    <location>
        <begin position="70"/>
        <end position="147"/>
    </location>
</feature>
<evidence type="ECO:0000256" key="9">
    <source>
        <dbReference type="ARBA" id="ARBA00023136"/>
    </source>
</evidence>
<name>A0A0N4ZI42_PARTI</name>
<evidence type="ECO:0000256" key="6">
    <source>
        <dbReference type="ARBA" id="ARBA00022692"/>
    </source>
</evidence>
<dbReference type="Gene3D" id="3.90.550.10">
    <property type="entry name" value="Spore Coat Polysaccharide Biosynthesis Protein SpsA, Chain A"/>
    <property type="match status" value="1"/>
</dbReference>
<sequence length="230" mass="27598">MHKILQRQYINYIIFVLESFGNGTFNKGKLFNAGFVEAMKLYKFDCVILHDVDLIPENDKNIYECSKQPRHMALYINIYNYTFGEPLHLGGATAITVEQFKKINGFNNNFWGHGYEDNDLYSRVYLNNLNVVRYPFELSRYYSFEHERDKLNPENKCNFYLSAYYHYKSKHDGINNLKYKFIIMEYHKLFTKIVIDLLEDFSRKKLNETIRRYNICDSEAKKELLFFLPL</sequence>
<accession>A0A0N4ZI42</accession>
<evidence type="ECO:0000256" key="5">
    <source>
        <dbReference type="ARBA" id="ARBA00022679"/>
    </source>
</evidence>
<dbReference type="GO" id="GO:0005794">
    <property type="term" value="C:Golgi apparatus"/>
    <property type="evidence" value="ECO:0007669"/>
    <property type="project" value="TreeGrafter"/>
</dbReference>
<keyword evidence="4" id="KW-0328">Glycosyltransferase</keyword>
<dbReference type="PANTHER" id="PTHR19300:SF57">
    <property type="entry name" value="BETA-1,4-N-ACETYLGALACTOSAMINYLTRANSFERASE"/>
    <property type="match status" value="1"/>
</dbReference>
<evidence type="ECO:0000256" key="1">
    <source>
        <dbReference type="ARBA" id="ARBA00004606"/>
    </source>
</evidence>
<dbReference type="InterPro" id="IPR003859">
    <property type="entry name" value="Galactosyl_T"/>
</dbReference>
<evidence type="ECO:0000256" key="3">
    <source>
        <dbReference type="ARBA" id="ARBA00005735"/>
    </source>
</evidence>
<dbReference type="PRINTS" id="PR02050">
    <property type="entry name" value="B14GALTRFASE"/>
</dbReference>
<feature type="domain" description="Galactosyltransferase N-terminal" evidence="12">
    <location>
        <begin position="1"/>
        <end position="66"/>
    </location>
</feature>
<keyword evidence="7" id="KW-0735">Signal-anchor</keyword>
<dbReference type="GO" id="GO:0006688">
    <property type="term" value="P:glycosphingolipid biosynthetic process"/>
    <property type="evidence" value="ECO:0007669"/>
    <property type="project" value="TreeGrafter"/>
</dbReference>
<dbReference type="GO" id="GO:0005975">
    <property type="term" value="P:carbohydrate metabolic process"/>
    <property type="evidence" value="ECO:0007669"/>
    <property type="project" value="InterPro"/>
</dbReference>
<dbReference type="STRING" id="131310.A0A0N4ZI42"/>
<dbReference type="InterPro" id="IPR027791">
    <property type="entry name" value="Galactosyl_T_C"/>
</dbReference>
<dbReference type="WBParaSite" id="PTRK_0000759710.1">
    <property type="protein sequence ID" value="PTRK_0000759710.1"/>
    <property type="gene ID" value="PTRK_0000759710"/>
</dbReference>
<dbReference type="GO" id="GO:0016020">
    <property type="term" value="C:membrane"/>
    <property type="evidence" value="ECO:0007669"/>
    <property type="project" value="UniProtKB-SubCell"/>
</dbReference>
<dbReference type="InterPro" id="IPR027995">
    <property type="entry name" value="Galactosyl_T_N"/>
</dbReference>
<evidence type="ECO:0000256" key="4">
    <source>
        <dbReference type="ARBA" id="ARBA00022676"/>
    </source>
</evidence>
<evidence type="ECO:0000256" key="10">
    <source>
        <dbReference type="ARBA" id="ARBA00023180"/>
    </source>
</evidence>
<comment type="similarity">
    <text evidence="3">Belongs to the glycosyltransferase 7 family.</text>
</comment>
<dbReference type="AlphaFoldDB" id="A0A0N4ZI42"/>